<gene>
    <name evidence="2" type="ORF">LITE_LOCUS40396</name>
</gene>
<feature type="signal peptide" evidence="1">
    <location>
        <begin position="1"/>
        <end position="24"/>
    </location>
</feature>
<proteinExistence type="predicted"/>
<evidence type="ECO:0000313" key="3">
    <source>
        <dbReference type="Proteomes" id="UP001154282"/>
    </source>
</evidence>
<accession>A0AAV0PXA1</accession>
<feature type="chain" id="PRO_5043336941" evidence="1">
    <location>
        <begin position="25"/>
        <end position="86"/>
    </location>
</feature>
<dbReference type="EMBL" id="CAMGYJ010000009">
    <property type="protein sequence ID" value="CAI0475414.1"/>
    <property type="molecule type" value="Genomic_DNA"/>
</dbReference>
<name>A0AAV0PXA1_9ROSI</name>
<dbReference type="Proteomes" id="UP001154282">
    <property type="component" value="Unassembled WGS sequence"/>
</dbReference>
<organism evidence="2 3">
    <name type="scientific">Linum tenue</name>
    <dbReference type="NCBI Taxonomy" id="586396"/>
    <lineage>
        <taxon>Eukaryota</taxon>
        <taxon>Viridiplantae</taxon>
        <taxon>Streptophyta</taxon>
        <taxon>Embryophyta</taxon>
        <taxon>Tracheophyta</taxon>
        <taxon>Spermatophyta</taxon>
        <taxon>Magnoliopsida</taxon>
        <taxon>eudicotyledons</taxon>
        <taxon>Gunneridae</taxon>
        <taxon>Pentapetalae</taxon>
        <taxon>rosids</taxon>
        <taxon>fabids</taxon>
        <taxon>Malpighiales</taxon>
        <taxon>Linaceae</taxon>
        <taxon>Linum</taxon>
    </lineage>
</organism>
<sequence length="86" mass="9516">MSEVWTMALAAVVWSAAGAHGSYGWLLDNMGDCKFDGGRPLMKAEVGLQLETINALMVSYNYRARLLVLLNVMKLLRTPTHCQVCN</sequence>
<keyword evidence="1" id="KW-0732">Signal</keyword>
<comment type="caution">
    <text evidence="2">The sequence shown here is derived from an EMBL/GenBank/DDBJ whole genome shotgun (WGS) entry which is preliminary data.</text>
</comment>
<evidence type="ECO:0000313" key="2">
    <source>
        <dbReference type="EMBL" id="CAI0475414.1"/>
    </source>
</evidence>
<protein>
    <submittedName>
        <fullName evidence="2">Uncharacterized protein</fullName>
    </submittedName>
</protein>
<reference evidence="2" key="1">
    <citation type="submission" date="2022-08" db="EMBL/GenBank/DDBJ databases">
        <authorList>
            <person name="Gutierrez-Valencia J."/>
        </authorList>
    </citation>
    <scope>NUCLEOTIDE SEQUENCE</scope>
</reference>
<evidence type="ECO:0000256" key="1">
    <source>
        <dbReference type="SAM" id="SignalP"/>
    </source>
</evidence>
<dbReference type="AlphaFoldDB" id="A0AAV0PXA1"/>
<keyword evidence="3" id="KW-1185">Reference proteome</keyword>